<reference evidence="1" key="1">
    <citation type="journal article" date="2015" name="Nature">
        <title>Complex archaea that bridge the gap between prokaryotes and eukaryotes.</title>
        <authorList>
            <person name="Spang A."/>
            <person name="Saw J.H."/>
            <person name="Jorgensen S.L."/>
            <person name="Zaremba-Niedzwiedzka K."/>
            <person name="Martijn J."/>
            <person name="Lind A.E."/>
            <person name="van Eijk R."/>
            <person name="Schleper C."/>
            <person name="Guy L."/>
            <person name="Ettema T.J."/>
        </authorList>
    </citation>
    <scope>NUCLEOTIDE SEQUENCE</scope>
</reference>
<name>A0A0F9IK21_9ZZZZ</name>
<accession>A0A0F9IK21</accession>
<evidence type="ECO:0000313" key="1">
    <source>
        <dbReference type="EMBL" id="KKL94165.1"/>
    </source>
</evidence>
<sequence length="311" mass="35688">MPKRVFDGEGAWGSDKLAKVEPVIYRLYYSWLHSLADCYGSFEITNIRHVSGKVNANIPRLTAQELEKVFQEFYKRGLAFIWKQLGRRYLHWTGSMKKGRWPRESRRTKKYEKVLAPVIKHNPEVLKQYREYLQGFDETPETSEPDAFSTVKASATDDFASALGSASASGKERETPVGFDRFWDAYPRKVGKPSAQKAWRRVFIRALSVAWDHGEIAPPRQQELGNKILAGLELWKATEQWQKDGGQFIPYPATFLNQRRWEDDPPTSGYTETHGRWPRVEPDGKCECGAEIPAGFLKCLKCMKKKAPVNP</sequence>
<protein>
    <recommendedName>
        <fullName evidence="2">Bacteriophage lambda Replication protein O N-terminal domain-containing protein</fullName>
    </recommendedName>
</protein>
<comment type="caution">
    <text evidence="1">The sequence shown here is derived from an EMBL/GenBank/DDBJ whole genome shotgun (WGS) entry which is preliminary data.</text>
</comment>
<organism evidence="1">
    <name type="scientific">marine sediment metagenome</name>
    <dbReference type="NCBI Taxonomy" id="412755"/>
    <lineage>
        <taxon>unclassified sequences</taxon>
        <taxon>metagenomes</taxon>
        <taxon>ecological metagenomes</taxon>
    </lineage>
</organism>
<dbReference type="EMBL" id="LAZR01018996">
    <property type="protein sequence ID" value="KKL94165.1"/>
    <property type="molecule type" value="Genomic_DNA"/>
</dbReference>
<dbReference type="AlphaFoldDB" id="A0A0F9IK21"/>
<proteinExistence type="predicted"/>
<gene>
    <name evidence="1" type="ORF">LCGC14_1867430</name>
</gene>
<evidence type="ECO:0008006" key="2">
    <source>
        <dbReference type="Google" id="ProtNLM"/>
    </source>
</evidence>